<keyword evidence="1" id="KW-0175">Coiled coil</keyword>
<sequence>MASQKFMEFLSNNDKLRMNDMKLIEQEQYYISQLKDQREKMELLKIEFLKKDHVILELQEHLDQLQQECEQLREIYQEHVQNQENEFHRLKKLQVEKDNLIKENQELKDVIQHLRYENETLNSLQFKNDDQQRQLQEQLVLLTDENSRLKQEIAKLDELLFTYEPLKDENEKLNEKLKYYKNEKQRLSSELKQGKLDINKQIDEFKQGYVKELKNEISRLQEYKDQYQSLKIQVQELQQKYIEIIKENNDLKLEIKSLYEKEESEIKIKSEIDRVRQDLMSVRYQETLKLNELFNGMINLNSLVNSRDHFN</sequence>
<dbReference type="OMA" id="YKHEKHR"/>
<keyword evidence="3" id="KW-1185">Reference proteome</keyword>
<protein>
    <submittedName>
        <fullName evidence="2">Uncharacterized protein</fullName>
    </submittedName>
</protein>
<reference evidence="2" key="1">
    <citation type="submission" date="2021-01" db="EMBL/GenBank/DDBJ databases">
        <authorList>
            <consortium name="Genoscope - CEA"/>
            <person name="William W."/>
        </authorList>
    </citation>
    <scope>NUCLEOTIDE SEQUENCE</scope>
</reference>
<name>A0A8S1L6V5_PARPR</name>
<organism evidence="2 3">
    <name type="scientific">Paramecium primaurelia</name>
    <dbReference type="NCBI Taxonomy" id="5886"/>
    <lineage>
        <taxon>Eukaryota</taxon>
        <taxon>Sar</taxon>
        <taxon>Alveolata</taxon>
        <taxon>Ciliophora</taxon>
        <taxon>Intramacronucleata</taxon>
        <taxon>Oligohymenophorea</taxon>
        <taxon>Peniculida</taxon>
        <taxon>Parameciidae</taxon>
        <taxon>Paramecium</taxon>
    </lineage>
</organism>
<gene>
    <name evidence="2" type="ORF">PPRIM_AZ9-3.1.T0340193</name>
</gene>
<comment type="caution">
    <text evidence="2">The sequence shown here is derived from an EMBL/GenBank/DDBJ whole genome shotgun (WGS) entry which is preliminary data.</text>
</comment>
<evidence type="ECO:0000256" key="1">
    <source>
        <dbReference type="SAM" id="Coils"/>
    </source>
</evidence>
<accession>A0A8S1L6V5</accession>
<feature type="coiled-coil region" evidence="1">
    <location>
        <begin position="55"/>
        <end position="261"/>
    </location>
</feature>
<evidence type="ECO:0000313" key="3">
    <source>
        <dbReference type="Proteomes" id="UP000688137"/>
    </source>
</evidence>
<dbReference type="AlphaFoldDB" id="A0A8S1L6V5"/>
<proteinExistence type="predicted"/>
<dbReference type="Proteomes" id="UP000688137">
    <property type="component" value="Unassembled WGS sequence"/>
</dbReference>
<dbReference type="EMBL" id="CAJJDM010000033">
    <property type="protein sequence ID" value="CAD8063187.1"/>
    <property type="molecule type" value="Genomic_DNA"/>
</dbReference>
<evidence type="ECO:0000313" key="2">
    <source>
        <dbReference type="EMBL" id="CAD8063187.1"/>
    </source>
</evidence>